<organism evidence="3">
    <name type="scientific">Thrips palmi</name>
    <name type="common">Melon thrips</name>
    <dbReference type="NCBI Taxonomy" id="161013"/>
    <lineage>
        <taxon>Eukaryota</taxon>
        <taxon>Metazoa</taxon>
        <taxon>Ecdysozoa</taxon>
        <taxon>Arthropoda</taxon>
        <taxon>Hexapoda</taxon>
        <taxon>Insecta</taxon>
        <taxon>Pterygota</taxon>
        <taxon>Neoptera</taxon>
        <taxon>Paraneoptera</taxon>
        <taxon>Thysanoptera</taxon>
        <taxon>Terebrantia</taxon>
        <taxon>Thripoidea</taxon>
        <taxon>Thripidae</taxon>
        <taxon>Thrips</taxon>
    </lineage>
</organism>
<feature type="region of interest" description="Disordered" evidence="1">
    <location>
        <begin position="506"/>
        <end position="588"/>
    </location>
</feature>
<dbReference type="OrthoDB" id="8195288at2759"/>
<dbReference type="GeneID" id="117643008"/>
<evidence type="ECO:0000256" key="1">
    <source>
        <dbReference type="SAM" id="MobiDB-lite"/>
    </source>
</evidence>
<feature type="region of interest" description="Disordered" evidence="1">
    <location>
        <begin position="72"/>
        <end position="96"/>
    </location>
</feature>
<evidence type="ECO:0000313" key="2">
    <source>
        <dbReference type="Proteomes" id="UP000515158"/>
    </source>
</evidence>
<feature type="region of interest" description="Disordered" evidence="1">
    <location>
        <begin position="124"/>
        <end position="152"/>
    </location>
</feature>
<sequence>AQCDAMLLGREVVEGAVHASSLACLVRGLAGTKARPNRQGRRYLLRCSESGVELVARRPALRPLGSGLALRADDEGFESDEDRRSTRSDDSTSVSSSCCLVDDHVFKAGQGSALSALVGVTAPATSSTSSDSANSSGGSDTDEVDAKASHDAVSVDTASSASSAVASGPFRENFSFQDVAFCHVDAAFPRVVVLVVRRAAAPRRLRATGGPSGLEALVLECRGEEGVRALCSAYQELSRRVRMDGAFRAPHRRKDDAPKDAATAATVVSGAVLPKFIFSKVDEAAAVPGEASRFNLVQRTDGDGVTHIEVSRGSGASLVSVDDASAGGSAASDVADDDHLCGPSSIISISTPDAGNILSSADRSRINKEIEGVIRADVENNATLRRDAGHRQRQHPDEPKLWTTALTADDDAATAGLGSGLSGPSSLPPPQRPERKRFVRKNKAPAPPAPSQPGDANAMKKKTVEAVVLNNTLNRVSRPLSAGPLGALGAEQRVVRGQFIRVSVDQQAKQQGWPSHQSHQHPHVSHFPAGWTGPPPARSATPSSVSHGPHHWGVFPDADHRRYQRRSRSSDSGRGQPRPRSPPAPRRPMAYRYIDAHTPAPRPHPAAPGATTNSLSNRFFGLSQKLREIGGSVVGGSLVGGYPGSGRRNSWGDSPTRFYTSLDPPKPSAPGANNLKSVIKKNHVAGGPGPGGAEPKKVTFSAYATVQVVD</sequence>
<feature type="compositionally biased region" description="Low complexity" evidence="1">
    <location>
        <begin position="124"/>
        <end position="139"/>
    </location>
</feature>
<dbReference type="InParanoid" id="A0A6P8YKI3"/>
<dbReference type="AlphaFoldDB" id="A0A6P8YKI3"/>
<name>A0A6P8YKI3_THRPL</name>
<feature type="region of interest" description="Disordered" evidence="1">
    <location>
        <begin position="413"/>
        <end position="459"/>
    </location>
</feature>
<dbReference type="KEGG" id="tpal:117643008"/>
<feature type="non-terminal residue" evidence="3">
    <location>
        <position position="1"/>
    </location>
</feature>
<keyword evidence="2" id="KW-1185">Reference proteome</keyword>
<feature type="compositionally biased region" description="Basic and acidic residues" evidence="1">
    <location>
        <begin position="81"/>
        <end position="90"/>
    </location>
</feature>
<evidence type="ECO:0000313" key="3">
    <source>
        <dbReference type="RefSeq" id="XP_034237535.1"/>
    </source>
</evidence>
<feature type="compositionally biased region" description="Basic residues" evidence="1">
    <location>
        <begin position="434"/>
        <end position="443"/>
    </location>
</feature>
<reference evidence="3" key="1">
    <citation type="submission" date="2025-08" db="UniProtKB">
        <authorList>
            <consortium name="RefSeq"/>
        </authorList>
    </citation>
    <scope>IDENTIFICATION</scope>
    <source>
        <tissue evidence="3">Total insect</tissue>
    </source>
</reference>
<dbReference type="RefSeq" id="XP_034237535.1">
    <property type="nucleotide sequence ID" value="XM_034381644.1"/>
</dbReference>
<proteinExistence type="predicted"/>
<protein>
    <submittedName>
        <fullName evidence="3">Uncharacterized protein LOC117643008</fullName>
    </submittedName>
</protein>
<accession>A0A6P8YKI3</accession>
<dbReference type="Proteomes" id="UP000515158">
    <property type="component" value="Unplaced"/>
</dbReference>
<gene>
    <name evidence="3" type="primary">LOC117643008</name>
</gene>